<keyword evidence="4 10" id="KW-0963">Cytoplasm</keyword>
<dbReference type="PATRIC" id="fig|1632867.3.peg.4785"/>
<dbReference type="Pfam" id="PF02768">
    <property type="entry name" value="DNA_pol3_beta_3"/>
    <property type="match status" value="1"/>
</dbReference>
<keyword evidence="8 10" id="KW-0239">DNA-directed DNA polymerase</keyword>
<dbReference type="Pfam" id="PF00712">
    <property type="entry name" value="DNA_pol3_beta"/>
    <property type="match status" value="1"/>
</dbReference>
<dbReference type="Proteomes" id="UP000033684">
    <property type="component" value="Unassembled WGS sequence"/>
</dbReference>
<dbReference type="GO" id="GO:0006271">
    <property type="term" value="P:DNA strand elongation involved in DNA replication"/>
    <property type="evidence" value="ECO:0007669"/>
    <property type="project" value="TreeGrafter"/>
</dbReference>
<evidence type="ECO:0000256" key="2">
    <source>
        <dbReference type="ARBA" id="ARBA00010752"/>
    </source>
</evidence>
<evidence type="ECO:0000256" key="9">
    <source>
        <dbReference type="ARBA" id="ARBA00023125"/>
    </source>
</evidence>
<comment type="function">
    <text evidence="10">Confers DNA tethering and processivity to DNA polymerases and other proteins. Acts as a clamp, forming a ring around DNA (a reaction catalyzed by the clamp-loading complex) which diffuses in an ATP-independent manner freely and bidirectionally along dsDNA. Initially characterized for its ability to contact the catalytic subunit of DNA polymerase III (Pol III), a complex, multichain enzyme responsible for most of the replicative synthesis in bacteria; Pol III exhibits 3'-5' exonuclease proofreading activity. The beta chain is required for initiation of replication as well as for processivity of DNA replication.</text>
</comment>
<evidence type="ECO:0000259" key="12">
    <source>
        <dbReference type="Pfam" id="PF02767"/>
    </source>
</evidence>
<reference evidence="14 15" key="2">
    <citation type="journal article" date="2016" name="Microb. Ecol.">
        <title>Genome Characteristics of a Novel Type I Methanotroph (Sn10-6) Isolated from a Flooded Indian Rice Field.</title>
        <authorList>
            <person name="Rahalkar M.C."/>
            <person name="Pandit P.S."/>
            <person name="Dhakephalkar P.K."/>
            <person name="Pore S."/>
            <person name="Arora P."/>
            <person name="Kapse N."/>
        </authorList>
    </citation>
    <scope>NUCLEOTIDE SEQUENCE [LARGE SCALE GENOMIC DNA]</scope>
    <source>
        <strain evidence="14 15">Sn10-6</strain>
    </source>
</reference>
<dbReference type="SMART" id="SM00480">
    <property type="entry name" value="POL3Bc"/>
    <property type="match status" value="1"/>
</dbReference>
<dbReference type="RefSeq" id="WP_045778648.1">
    <property type="nucleotide sequence ID" value="NZ_LAJX01000057.1"/>
</dbReference>
<protein>
    <recommendedName>
        <fullName evidence="3 10">Beta sliding clamp</fullName>
    </recommendedName>
</protein>
<keyword evidence="9" id="KW-0238">DNA-binding</keyword>
<comment type="subunit">
    <text evidence="10">Forms a ring-shaped head-to-tail homodimer around DNA.</text>
</comment>
<dbReference type="GO" id="GO:0005737">
    <property type="term" value="C:cytoplasm"/>
    <property type="evidence" value="ECO:0007669"/>
    <property type="project" value="UniProtKB-SubCell"/>
</dbReference>
<dbReference type="PIRSF" id="PIRSF000804">
    <property type="entry name" value="DNA_pol_III_b"/>
    <property type="match status" value="1"/>
</dbReference>
<comment type="similarity">
    <text evidence="2 10">Belongs to the beta sliding clamp family.</text>
</comment>
<keyword evidence="7 10" id="KW-0235">DNA replication</keyword>
<evidence type="ECO:0000256" key="1">
    <source>
        <dbReference type="ARBA" id="ARBA00004496"/>
    </source>
</evidence>
<gene>
    <name evidence="14" type="ORF">VZ94_06725</name>
</gene>
<dbReference type="InterPro" id="IPR001001">
    <property type="entry name" value="DNA_polIII_beta"/>
</dbReference>
<dbReference type="GO" id="GO:0003677">
    <property type="term" value="F:DNA binding"/>
    <property type="evidence" value="ECO:0007669"/>
    <property type="project" value="UniProtKB-UniRule"/>
</dbReference>
<evidence type="ECO:0000256" key="10">
    <source>
        <dbReference type="PIRNR" id="PIRNR000804"/>
    </source>
</evidence>
<evidence type="ECO:0000256" key="4">
    <source>
        <dbReference type="ARBA" id="ARBA00022490"/>
    </source>
</evidence>
<dbReference type="Gene3D" id="3.70.10.10">
    <property type="match status" value="1"/>
</dbReference>
<keyword evidence="6 10" id="KW-0548">Nucleotidyltransferase</keyword>
<dbReference type="Gene3D" id="3.10.150.10">
    <property type="entry name" value="DNA Polymerase III, subunit A, domain 2"/>
    <property type="match status" value="1"/>
</dbReference>
<dbReference type="InterPro" id="IPR022635">
    <property type="entry name" value="DNA_polIII_beta_C"/>
</dbReference>
<dbReference type="InterPro" id="IPR046938">
    <property type="entry name" value="DNA_clamp_sf"/>
</dbReference>
<evidence type="ECO:0000256" key="8">
    <source>
        <dbReference type="ARBA" id="ARBA00022932"/>
    </source>
</evidence>
<keyword evidence="15" id="KW-1185">Reference proteome</keyword>
<name>A0A0F3IKG1_9GAMM</name>
<dbReference type="NCBIfam" id="TIGR00663">
    <property type="entry name" value="dnan"/>
    <property type="match status" value="1"/>
</dbReference>
<evidence type="ECO:0000256" key="5">
    <source>
        <dbReference type="ARBA" id="ARBA00022679"/>
    </source>
</evidence>
<evidence type="ECO:0000256" key="3">
    <source>
        <dbReference type="ARBA" id="ARBA00021035"/>
    </source>
</evidence>
<dbReference type="InterPro" id="IPR022634">
    <property type="entry name" value="DNA_polIII_beta_N"/>
</dbReference>
<feature type="domain" description="DNA polymerase III beta sliding clamp C-terminal" evidence="13">
    <location>
        <begin position="247"/>
        <end position="364"/>
    </location>
</feature>
<accession>A0A0F3IKG1</accession>
<evidence type="ECO:0000256" key="7">
    <source>
        <dbReference type="ARBA" id="ARBA00022705"/>
    </source>
</evidence>
<dbReference type="GO" id="GO:0003887">
    <property type="term" value="F:DNA-directed DNA polymerase activity"/>
    <property type="evidence" value="ECO:0007669"/>
    <property type="project" value="UniProtKB-UniRule"/>
</dbReference>
<evidence type="ECO:0000313" key="14">
    <source>
        <dbReference type="EMBL" id="KJV07157.1"/>
    </source>
</evidence>
<proteinExistence type="inferred from homology"/>
<dbReference type="GO" id="GO:0009360">
    <property type="term" value="C:DNA polymerase III complex"/>
    <property type="evidence" value="ECO:0007669"/>
    <property type="project" value="InterPro"/>
</dbReference>
<dbReference type="Pfam" id="PF02767">
    <property type="entry name" value="DNA_pol3_beta_2"/>
    <property type="match status" value="1"/>
</dbReference>
<dbReference type="PANTHER" id="PTHR30478:SF0">
    <property type="entry name" value="BETA SLIDING CLAMP"/>
    <property type="match status" value="1"/>
</dbReference>
<evidence type="ECO:0000259" key="11">
    <source>
        <dbReference type="Pfam" id="PF00712"/>
    </source>
</evidence>
<comment type="subcellular location">
    <subcellularLocation>
        <location evidence="1 10">Cytoplasm</location>
    </subcellularLocation>
</comment>
<evidence type="ECO:0000256" key="6">
    <source>
        <dbReference type="ARBA" id="ARBA00022695"/>
    </source>
</evidence>
<sequence length="366" mass="41123">MKFLINREEILSPLQQIVGVIERRQTMPILANVLIVVEDNTLVLTGTDLEIQIIAKIPLKSSATSGAITVPAKKLLDICRLLTAGSEIKFEVQQNKVKILANRSRFSLSSLPAKNYPEFAESQYEHEFEINAGTFKKGLDKTIFCMANQDVRYYLNGTFLNISNDLIKLVASDGHRLAVFEDHIHSPTGIEARIILPRKGVIELNRILDDPEQVLNIKFSSNHIRVAYANLIFSAKLVDSKYPDFNKVFNQEFLEPIVIQKQLLKEALTRVAVLANEKYKGITLDIDNSLKISTHNPEHEEAEEELSIEYSGNALSISFNVQYILDAIANIDTEQAVLNIAQNLSSCIIVEPGQPAYKFIVMPMKL</sequence>
<dbReference type="CDD" id="cd00140">
    <property type="entry name" value="beta_clamp"/>
    <property type="match status" value="1"/>
</dbReference>
<organism evidence="14 15">
    <name type="scientific">Methylocucumis oryzae</name>
    <dbReference type="NCBI Taxonomy" id="1632867"/>
    <lineage>
        <taxon>Bacteria</taxon>
        <taxon>Pseudomonadati</taxon>
        <taxon>Pseudomonadota</taxon>
        <taxon>Gammaproteobacteria</taxon>
        <taxon>Methylococcales</taxon>
        <taxon>Methylococcaceae</taxon>
        <taxon>Methylocucumis</taxon>
    </lineage>
</organism>
<evidence type="ECO:0000259" key="13">
    <source>
        <dbReference type="Pfam" id="PF02768"/>
    </source>
</evidence>
<dbReference type="SUPFAM" id="SSF55979">
    <property type="entry name" value="DNA clamp"/>
    <property type="match status" value="3"/>
</dbReference>
<feature type="domain" description="DNA polymerase III beta sliding clamp central" evidence="12">
    <location>
        <begin position="130"/>
        <end position="244"/>
    </location>
</feature>
<dbReference type="GO" id="GO:0008408">
    <property type="term" value="F:3'-5' exonuclease activity"/>
    <property type="evidence" value="ECO:0007669"/>
    <property type="project" value="InterPro"/>
</dbReference>
<comment type="caution">
    <text evidence="14">The sequence shown here is derived from an EMBL/GenBank/DDBJ whole genome shotgun (WGS) entry which is preliminary data.</text>
</comment>
<dbReference type="PANTHER" id="PTHR30478">
    <property type="entry name" value="DNA POLYMERASE III SUBUNIT BETA"/>
    <property type="match status" value="1"/>
</dbReference>
<keyword evidence="5 10" id="KW-0808">Transferase</keyword>
<dbReference type="OrthoDB" id="8421503at2"/>
<dbReference type="EMBL" id="LAJX01000057">
    <property type="protein sequence ID" value="KJV07157.1"/>
    <property type="molecule type" value="Genomic_DNA"/>
</dbReference>
<feature type="domain" description="DNA polymerase III beta sliding clamp N-terminal" evidence="11">
    <location>
        <begin position="1"/>
        <end position="118"/>
    </location>
</feature>
<dbReference type="InterPro" id="IPR022637">
    <property type="entry name" value="DNA_polIII_beta_cen"/>
</dbReference>
<reference evidence="15" key="1">
    <citation type="submission" date="2015-03" db="EMBL/GenBank/DDBJ databases">
        <title>Draft genome sequence of a novel methanotroph (Sn10-6) isolated from flooded ricefield rhizosphere in India.</title>
        <authorList>
            <person name="Pandit P.S."/>
            <person name="Pore S.D."/>
            <person name="Arora P."/>
            <person name="Kapse N.G."/>
            <person name="Dhakephalkar P.K."/>
            <person name="Rahalkar M.C."/>
        </authorList>
    </citation>
    <scope>NUCLEOTIDE SEQUENCE [LARGE SCALE GENOMIC DNA]</scope>
    <source>
        <strain evidence="15">Sn10-6</strain>
    </source>
</reference>
<evidence type="ECO:0000313" key="15">
    <source>
        <dbReference type="Proteomes" id="UP000033684"/>
    </source>
</evidence>
<dbReference type="AlphaFoldDB" id="A0A0F3IKG1"/>